<proteinExistence type="predicted"/>
<comment type="caution">
    <text evidence="2">The sequence shown here is derived from an EMBL/GenBank/DDBJ whole genome shotgun (WGS) entry which is preliminary data.</text>
</comment>
<accession>A0A5B7CUD1</accession>
<dbReference type="Proteomes" id="UP000324222">
    <property type="component" value="Unassembled WGS sequence"/>
</dbReference>
<dbReference type="AlphaFoldDB" id="A0A5B7CUD1"/>
<evidence type="ECO:0000256" key="1">
    <source>
        <dbReference type="SAM" id="MobiDB-lite"/>
    </source>
</evidence>
<keyword evidence="3" id="KW-1185">Reference proteome</keyword>
<evidence type="ECO:0000313" key="3">
    <source>
        <dbReference type="Proteomes" id="UP000324222"/>
    </source>
</evidence>
<organism evidence="2 3">
    <name type="scientific">Portunus trituberculatus</name>
    <name type="common">Swimming crab</name>
    <name type="synonym">Neptunus trituberculatus</name>
    <dbReference type="NCBI Taxonomy" id="210409"/>
    <lineage>
        <taxon>Eukaryota</taxon>
        <taxon>Metazoa</taxon>
        <taxon>Ecdysozoa</taxon>
        <taxon>Arthropoda</taxon>
        <taxon>Crustacea</taxon>
        <taxon>Multicrustacea</taxon>
        <taxon>Malacostraca</taxon>
        <taxon>Eumalacostraca</taxon>
        <taxon>Eucarida</taxon>
        <taxon>Decapoda</taxon>
        <taxon>Pleocyemata</taxon>
        <taxon>Brachyura</taxon>
        <taxon>Eubrachyura</taxon>
        <taxon>Portunoidea</taxon>
        <taxon>Portunidae</taxon>
        <taxon>Portuninae</taxon>
        <taxon>Portunus</taxon>
    </lineage>
</organism>
<name>A0A5B7CUD1_PORTR</name>
<evidence type="ECO:0000313" key="2">
    <source>
        <dbReference type="EMBL" id="MPC12718.1"/>
    </source>
</evidence>
<feature type="compositionally biased region" description="Polar residues" evidence="1">
    <location>
        <begin position="65"/>
        <end position="77"/>
    </location>
</feature>
<gene>
    <name evidence="2" type="ORF">E2C01_005423</name>
</gene>
<sequence length="77" mass="8747">MEYFASPIMPWELRVLFQGGGGSAVFLTPEIASPHSRSRCLHISARIRHQTPHWKDLGVHKKRPSSTTQLTPTLKLR</sequence>
<reference evidence="2 3" key="1">
    <citation type="submission" date="2019-05" db="EMBL/GenBank/DDBJ databases">
        <title>Another draft genome of Portunus trituberculatus and its Hox gene families provides insights of decapod evolution.</title>
        <authorList>
            <person name="Jeong J.-H."/>
            <person name="Song I."/>
            <person name="Kim S."/>
            <person name="Choi T."/>
            <person name="Kim D."/>
            <person name="Ryu S."/>
            <person name="Kim W."/>
        </authorList>
    </citation>
    <scope>NUCLEOTIDE SEQUENCE [LARGE SCALE GENOMIC DNA]</scope>
    <source>
        <tissue evidence="2">Muscle</tissue>
    </source>
</reference>
<feature type="region of interest" description="Disordered" evidence="1">
    <location>
        <begin position="54"/>
        <end position="77"/>
    </location>
</feature>
<protein>
    <submittedName>
        <fullName evidence="2">Uncharacterized protein</fullName>
    </submittedName>
</protein>
<dbReference type="EMBL" id="VSRR010000232">
    <property type="protein sequence ID" value="MPC12718.1"/>
    <property type="molecule type" value="Genomic_DNA"/>
</dbReference>